<comment type="caution">
    <text evidence="2">The sequence shown here is derived from an EMBL/GenBank/DDBJ whole genome shotgun (WGS) entry which is preliminary data.</text>
</comment>
<gene>
    <name evidence="2" type="ORF">HNY73_020063</name>
</gene>
<keyword evidence="1" id="KW-0812">Transmembrane</keyword>
<dbReference type="EMBL" id="JABXBU010002230">
    <property type="protein sequence ID" value="KAF8767058.1"/>
    <property type="molecule type" value="Genomic_DNA"/>
</dbReference>
<protein>
    <submittedName>
        <fullName evidence="2">Uncharacterized protein</fullName>
    </submittedName>
</protein>
<dbReference type="AlphaFoldDB" id="A0A8T0E6S8"/>
<reference evidence="2" key="2">
    <citation type="submission" date="2020-06" db="EMBL/GenBank/DDBJ databases">
        <authorList>
            <person name="Sheffer M."/>
        </authorList>
    </citation>
    <scope>NUCLEOTIDE SEQUENCE</scope>
</reference>
<dbReference type="Proteomes" id="UP000807504">
    <property type="component" value="Unassembled WGS sequence"/>
</dbReference>
<organism evidence="2 3">
    <name type="scientific">Argiope bruennichi</name>
    <name type="common">Wasp spider</name>
    <name type="synonym">Aranea bruennichi</name>
    <dbReference type="NCBI Taxonomy" id="94029"/>
    <lineage>
        <taxon>Eukaryota</taxon>
        <taxon>Metazoa</taxon>
        <taxon>Ecdysozoa</taxon>
        <taxon>Arthropoda</taxon>
        <taxon>Chelicerata</taxon>
        <taxon>Arachnida</taxon>
        <taxon>Araneae</taxon>
        <taxon>Araneomorphae</taxon>
        <taxon>Entelegynae</taxon>
        <taxon>Araneoidea</taxon>
        <taxon>Araneidae</taxon>
        <taxon>Argiope</taxon>
    </lineage>
</organism>
<accession>A0A8T0E6S8</accession>
<feature type="transmembrane region" description="Helical" evidence="1">
    <location>
        <begin position="22"/>
        <end position="46"/>
    </location>
</feature>
<proteinExistence type="predicted"/>
<evidence type="ECO:0000313" key="2">
    <source>
        <dbReference type="EMBL" id="KAF8767058.1"/>
    </source>
</evidence>
<evidence type="ECO:0000256" key="1">
    <source>
        <dbReference type="SAM" id="Phobius"/>
    </source>
</evidence>
<name>A0A8T0E6S8_ARGBR</name>
<keyword evidence="1" id="KW-1133">Transmembrane helix</keyword>
<sequence>MGCVRGAEVVRGFLVPQFLLCPLWMCLSVESLWVLRGLLGVVGLLFHRRFRYLGGGGPLGSAARGDVEVIVGFTAEDTRRLGFRGF</sequence>
<reference evidence="2" key="1">
    <citation type="journal article" date="2020" name="bioRxiv">
        <title>Chromosome-level reference genome of the European wasp spider Argiope bruennichi: a resource for studies on range expansion and evolutionary adaptation.</title>
        <authorList>
            <person name="Sheffer M.M."/>
            <person name="Hoppe A."/>
            <person name="Krehenwinkel H."/>
            <person name="Uhl G."/>
            <person name="Kuss A.W."/>
            <person name="Jensen L."/>
            <person name="Jensen C."/>
            <person name="Gillespie R.G."/>
            <person name="Hoff K.J."/>
            <person name="Prost S."/>
        </authorList>
    </citation>
    <scope>NUCLEOTIDE SEQUENCE</scope>
</reference>
<keyword evidence="1" id="KW-0472">Membrane</keyword>
<evidence type="ECO:0000313" key="3">
    <source>
        <dbReference type="Proteomes" id="UP000807504"/>
    </source>
</evidence>
<keyword evidence="3" id="KW-1185">Reference proteome</keyword>